<dbReference type="EMBL" id="JAPUUL010002133">
    <property type="protein sequence ID" value="KAJ8125884.1"/>
    <property type="molecule type" value="Genomic_DNA"/>
</dbReference>
<reference evidence="1" key="1">
    <citation type="submission" date="2022-12" db="EMBL/GenBank/DDBJ databases">
        <title>Genome Sequence of Lasiodiplodia mahajangana.</title>
        <authorList>
            <person name="Buettner E."/>
        </authorList>
    </citation>
    <scope>NUCLEOTIDE SEQUENCE</scope>
    <source>
        <strain evidence="1">VT137</strain>
    </source>
</reference>
<keyword evidence="2" id="KW-1185">Reference proteome</keyword>
<gene>
    <name evidence="1" type="ORF">O1611_g7754</name>
</gene>
<comment type="caution">
    <text evidence="1">The sequence shown here is derived from an EMBL/GenBank/DDBJ whole genome shotgun (WGS) entry which is preliminary data.</text>
</comment>
<evidence type="ECO:0000313" key="1">
    <source>
        <dbReference type="EMBL" id="KAJ8125884.1"/>
    </source>
</evidence>
<proteinExistence type="predicted"/>
<name>A0ACC2JEI8_9PEZI</name>
<accession>A0ACC2JEI8</accession>
<evidence type="ECO:0000313" key="2">
    <source>
        <dbReference type="Proteomes" id="UP001153332"/>
    </source>
</evidence>
<protein>
    <submittedName>
        <fullName evidence="1">Uncharacterized protein</fullName>
    </submittedName>
</protein>
<organism evidence="1 2">
    <name type="scientific">Lasiodiplodia mahajangana</name>
    <dbReference type="NCBI Taxonomy" id="1108764"/>
    <lineage>
        <taxon>Eukaryota</taxon>
        <taxon>Fungi</taxon>
        <taxon>Dikarya</taxon>
        <taxon>Ascomycota</taxon>
        <taxon>Pezizomycotina</taxon>
        <taxon>Dothideomycetes</taxon>
        <taxon>Dothideomycetes incertae sedis</taxon>
        <taxon>Botryosphaeriales</taxon>
        <taxon>Botryosphaeriaceae</taxon>
        <taxon>Lasiodiplodia</taxon>
    </lineage>
</organism>
<sequence length="1174" mass="127885">MDDPVCIVGIGCNLPGGVRSPAGFWDVVVNKKSEQSAVPPDRFNVNGYYKPGSNQAGIMNCDGGYFLDGDVRHFENTFFGINNVEATYMDPQQRKILEVVYECFENAGVSLDSISGTNTGVYVGSFTYDYAIQQGRDPDYAHRYSATGVGSTIMSNRISHIFNLQGPSLTLDTACSSSMYAFHLAVSAIKTGECEGAIVAGANLIQSPEQHYLIYKAGVLSPTSTCHTFDASADGYGRAEGINAVYVKRLSHALRDNDHVWAVVRATAVNADGRTPGITQPSSQLQAAVIRKAYKLAGLDTADTDYFECHGTGTAVGDPTEIDGIAQVFASPRRTPLLIGSVMPHSPTTEAAAGLTSIIKVSLGFENSTVPPTHGVNTPNPSLRLESRGMQVATEAQRWPRSIRRSSINSFGYGGANAHTILESLDSYLGHDDGDTPLVGSPDDKVFVLPVSSASHHSLATRAKNVRSTIQNIDFKGLQRLAFTLGKRRTHFSARDYVLARADSSGCKEIIPTTSIKSHSPKTDLLPFVFVFTGQGAQSKGMAKELLLFNATFAATIQQLDAALRKLPLSAIPTWTLEGLLRSGEDTTYDFHDATISQPLCTAIQIGLVDVMSSWGIRPTAVVGHSSGEIAAAYAAGFMDSALAIRVAYLRGFVVARMQSKGAMVAVKLTITAAQELLKSRGLENQVCIACVNSPESLTLSGASEAIDEIIEALKSQGTFARKLLTGGRAYHSPMMAEAGQLYEGLLRPLFGVVTRKQSPAHMFSSVGRDGEQLVDPRESTDMAKYWRENLEKPVQFQLAMTKAVTRSNAYLIEVGPHPALQGAVRQTLAALGLAEKLFPYSPTLVRGQEAHYSMQELCGKLFSQGYELEWEAVNITKTGMKVFHQIPPYPWDYSSPVLWYEPRPSSDFRNRTYPRHELLGLQQLAGNGIDSTWRNVLRLDEVPWLLDHKVESQTVFPATGYLALAIEGLRQVIGIKDATKEDSTLSFEFRNVNIKTALVLDVANDHNENIELHTHICSTKLSTATASATWFDFSVSSWSRGRGDLHCAGVIRRVEQSSFSNTVKIPDSKHLETRPLEPWYNRLKEGGLSLGPMFQSLTTLRVDGGQRNPHSVATSKIKPLGTENTGESYFIHPITMDGCLQAGIMASGRGDTGARTRVQYMQCQGKRVYQLRG</sequence>
<dbReference type="Proteomes" id="UP001153332">
    <property type="component" value="Unassembled WGS sequence"/>
</dbReference>